<dbReference type="PANTHER" id="PTHR11851">
    <property type="entry name" value="METALLOPROTEASE"/>
    <property type="match status" value="1"/>
</dbReference>
<dbReference type="RefSeq" id="WP_012632727.1">
    <property type="nucleotide sequence ID" value="NC_011891.1"/>
</dbReference>
<evidence type="ECO:0000256" key="2">
    <source>
        <dbReference type="SAM" id="SignalP"/>
    </source>
</evidence>
<organism evidence="5 6">
    <name type="scientific">Anaeromyxobacter dehalogenans (strain ATCC BAA-258 / DSM 21875 / 2CP-1)</name>
    <dbReference type="NCBI Taxonomy" id="455488"/>
    <lineage>
        <taxon>Bacteria</taxon>
        <taxon>Pseudomonadati</taxon>
        <taxon>Myxococcota</taxon>
        <taxon>Myxococcia</taxon>
        <taxon>Myxococcales</taxon>
        <taxon>Cystobacterineae</taxon>
        <taxon>Anaeromyxobacteraceae</taxon>
        <taxon>Anaeromyxobacter</taxon>
    </lineage>
</organism>
<evidence type="ECO:0000256" key="1">
    <source>
        <dbReference type="ARBA" id="ARBA00007261"/>
    </source>
</evidence>
<comment type="similarity">
    <text evidence="1">Belongs to the peptidase M16 family.</text>
</comment>
<dbReference type="Pfam" id="PF05193">
    <property type="entry name" value="Peptidase_M16_C"/>
    <property type="match status" value="2"/>
</dbReference>
<proteinExistence type="inferred from homology"/>
<feature type="domain" description="Peptidase M16 N-terminal" evidence="3">
    <location>
        <begin position="64"/>
        <end position="200"/>
    </location>
</feature>
<keyword evidence="2" id="KW-0732">Signal</keyword>
<feature type="domain" description="Peptidase M16 C-terminal" evidence="4">
    <location>
        <begin position="216"/>
        <end position="384"/>
    </location>
</feature>
<dbReference type="PANTHER" id="PTHR11851:SF49">
    <property type="entry name" value="MITOCHONDRIAL-PROCESSING PEPTIDASE SUBUNIT ALPHA"/>
    <property type="match status" value="1"/>
</dbReference>
<evidence type="ECO:0000313" key="5">
    <source>
        <dbReference type="EMBL" id="ACL64771.1"/>
    </source>
</evidence>
<dbReference type="Pfam" id="PF00675">
    <property type="entry name" value="Peptidase_M16"/>
    <property type="match status" value="2"/>
</dbReference>
<dbReference type="AlphaFoldDB" id="B8JH69"/>
<gene>
    <name evidence="5" type="ordered locus">A2cp1_1427</name>
</gene>
<dbReference type="SUPFAM" id="SSF63411">
    <property type="entry name" value="LuxS/MPP-like metallohydrolase"/>
    <property type="match status" value="4"/>
</dbReference>
<dbReference type="InterPro" id="IPR011249">
    <property type="entry name" value="Metalloenz_LuxS/M16"/>
</dbReference>
<dbReference type="InterPro" id="IPR007863">
    <property type="entry name" value="Peptidase_M16_C"/>
</dbReference>
<evidence type="ECO:0000313" key="6">
    <source>
        <dbReference type="Proteomes" id="UP000007089"/>
    </source>
</evidence>
<feature type="chain" id="PRO_5002875278" evidence="2">
    <location>
        <begin position="30"/>
        <end position="953"/>
    </location>
</feature>
<reference evidence="5" key="1">
    <citation type="submission" date="2009-01" db="EMBL/GenBank/DDBJ databases">
        <title>Complete sequence of Anaeromyxobacter dehalogenans 2CP-1.</title>
        <authorList>
            <consortium name="US DOE Joint Genome Institute"/>
            <person name="Lucas S."/>
            <person name="Copeland A."/>
            <person name="Lapidus A."/>
            <person name="Glavina del Rio T."/>
            <person name="Dalin E."/>
            <person name="Tice H."/>
            <person name="Bruce D."/>
            <person name="Goodwin L."/>
            <person name="Pitluck S."/>
            <person name="Saunders E."/>
            <person name="Brettin T."/>
            <person name="Detter J.C."/>
            <person name="Han C."/>
            <person name="Larimer F."/>
            <person name="Land M."/>
            <person name="Hauser L."/>
            <person name="Kyrpides N."/>
            <person name="Ovchinnikova G."/>
            <person name="Beliaev A.S."/>
            <person name="Richardson P."/>
        </authorList>
    </citation>
    <scope>NUCLEOTIDE SEQUENCE</scope>
    <source>
        <strain evidence="5">2CP-1</strain>
    </source>
</reference>
<feature type="domain" description="Peptidase M16 N-terminal" evidence="3">
    <location>
        <begin position="491"/>
        <end position="631"/>
    </location>
</feature>
<name>B8JH69_ANAD2</name>
<evidence type="ECO:0000259" key="3">
    <source>
        <dbReference type="Pfam" id="PF00675"/>
    </source>
</evidence>
<dbReference type="InterPro" id="IPR011765">
    <property type="entry name" value="Pept_M16_N"/>
</dbReference>
<feature type="domain" description="Peptidase M16 C-terminal" evidence="4">
    <location>
        <begin position="638"/>
        <end position="829"/>
    </location>
</feature>
<evidence type="ECO:0000259" key="4">
    <source>
        <dbReference type="Pfam" id="PF05193"/>
    </source>
</evidence>
<dbReference type="HOGENOM" id="CLU_007487_0_1_7"/>
<dbReference type="EMBL" id="CP001359">
    <property type="protein sequence ID" value="ACL64771.1"/>
    <property type="molecule type" value="Genomic_DNA"/>
</dbReference>
<dbReference type="Proteomes" id="UP000007089">
    <property type="component" value="Chromosome"/>
</dbReference>
<dbReference type="GO" id="GO:0046872">
    <property type="term" value="F:metal ion binding"/>
    <property type="evidence" value="ECO:0007669"/>
    <property type="project" value="InterPro"/>
</dbReference>
<sequence>MRPTPAPSFLAAAAAIAALALAAPALASAAPPRAAAGDVLPFPAAERTLPNGLKVIVVPTGFPDLVSVQIPIQTGSRNEVEPGKTGFAHFFEHMMFRGTKAYPPDAYQAVLTRIGARQNAYTSDDLTNYHTTFAREDLEKVLEIEADRFQHLDYSVEGFKTESRAILGEYNKNASNPLVKLEEVQRDAAFRAHTYKHTTMGFLADIEDMPNQYDYSRAFYARWYRPEHATVIVAGDVRPEKVFPLVEKYFGGWKRGDHQARIPAEPAPQGPVYAHVPWTTPTLPWVTVAFHGPAFSETGKDWAAVDLLFDLHFGETSDVYRKLVVDEQKVDALFTDTGPNVDPGLVTVFARLKKAEDAPYVRDVLLKAFAQARAAAPDPKKLADQKSFGRAAFVRRLDSTDAVAGMVARFAHFRRSYATANQLFRTYASLRGPDLLAAARRYFTDAGLVVTTLAKDPLPAAVKAQPALASLEPRPPAPAGVPVTLLPSKLPVVTVKLVFPAGSAKDPKGKEGLAALAADMLAAAGSQRMRLDEIREALHPLAASLDAQVDKEMATLTGRFPADGWQRFADVALPQVTEPGFREEDFRRIKDEHLNALTQDLRESNDEELAKERLQANAFAGTPYGHPAIGTVAGIQAVTLEDVKAFVRARYARPDVLVGVGGDAPKAFLDRLQADLGRLPVAQAEPAPAVTGRRPKGIEVEIVQKDTRATAISFGLPIAVTRGHPDFPALWLAKTWLGEHRASTSHLYQRIREARGMNYGDYAYVEAFPRGMFQFFPDPNLARRAQLFEVWIRPVQPQNAQMAIRIALHELRKLVDEGLSQADFEATRAYLMKNVYVMTARQEQQVGYALDSRWYGIPEFTRYLRDGLAKLTREDVNRAIRTHLSATDLSFVIVTQDAKGLAAALAADGVSTVKYDAEKPAALLEEDRLIGASKLGIRPDAIRITPAADVFAR</sequence>
<protein>
    <submittedName>
        <fullName evidence="5">Peptidase M16 domain protein</fullName>
    </submittedName>
</protein>
<dbReference type="Gene3D" id="3.30.830.10">
    <property type="entry name" value="Metalloenzyme, LuxS/M16 peptidase-like"/>
    <property type="match status" value="4"/>
</dbReference>
<keyword evidence="6" id="KW-1185">Reference proteome</keyword>
<feature type="signal peptide" evidence="2">
    <location>
        <begin position="1"/>
        <end position="29"/>
    </location>
</feature>
<dbReference type="InterPro" id="IPR050361">
    <property type="entry name" value="MPP/UQCRC_Complex"/>
</dbReference>
<dbReference type="KEGG" id="acp:A2cp1_1427"/>
<accession>B8JH69</accession>